<proteinExistence type="predicted"/>
<name>A0A2L0IDH8_9GAMM</name>
<accession>A0A2L0IDH8</accession>
<sequence length="225" mass="25453">MHPTDLDTLYRATNDKTVALWQQESGIGEVMSGEYYHPRKLALAAGLQPSMPPAVRALFDAVRQLSAEDALADLLPTEAFHFTFLPITPPLYEEEDALPEDIAPLLRLWQNYQGQRVTIKGLRLVALPGQLLLAGVPDAQAITARQRFCEEVLASPWREALLARHKKTPLPAPFWHSTLLRYRAQRLPASLQRYFLQAQHARYGDLSGELKLAQVNYNWTTCRVI</sequence>
<protein>
    <submittedName>
        <fullName evidence="1">Uncharacterized protein</fullName>
    </submittedName>
</protein>
<evidence type="ECO:0000313" key="2">
    <source>
        <dbReference type="Proteomes" id="UP000238365"/>
    </source>
</evidence>
<dbReference type="RefSeq" id="WP_104956429.1">
    <property type="nucleotide sequence ID" value="NZ_CP026377.1"/>
</dbReference>
<dbReference type="Proteomes" id="UP000238365">
    <property type="component" value="Chromosome"/>
</dbReference>
<evidence type="ECO:0000313" key="1">
    <source>
        <dbReference type="EMBL" id="AUX92539.1"/>
    </source>
</evidence>
<keyword evidence="2" id="KW-1185">Reference proteome</keyword>
<dbReference type="AlphaFoldDB" id="A0A2L0IDH8"/>
<organism evidence="1 2">
    <name type="scientific">Mixta gaviniae</name>
    <dbReference type="NCBI Taxonomy" id="665914"/>
    <lineage>
        <taxon>Bacteria</taxon>
        <taxon>Pseudomonadati</taxon>
        <taxon>Pseudomonadota</taxon>
        <taxon>Gammaproteobacteria</taxon>
        <taxon>Enterobacterales</taxon>
        <taxon>Erwiniaceae</taxon>
        <taxon>Mixta</taxon>
    </lineage>
</organism>
<dbReference type="KEGG" id="pgz:C2E15_05245"/>
<gene>
    <name evidence="1" type="ORF">C2E15_05245</name>
</gene>
<dbReference type="EMBL" id="CP026377">
    <property type="protein sequence ID" value="AUX92539.1"/>
    <property type="molecule type" value="Genomic_DNA"/>
</dbReference>
<reference evidence="1 2" key="1">
    <citation type="submission" date="2018-01" db="EMBL/GenBank/DDBJ databases">
        <title>Complete and assembled Genome of Pantoea gaviniae DSM22758T.</title>
        <authorList>
            <person name="Stevens M.J.A."/>
            <person name="Zurfluh K."/>
            <person name="Stephan R."/>
        </authorList>
    </citation>
    <scope>NUCLEOTIDE SEQUENCE [LARGE SCALE GENOMIC DNA]</scope>
    <source>
        <strain evidence="1 2">DSM 22758</strain>
    </source>
</reference>